<reference evidence="2 3" key="1">
    <citation type="submission" date="2017-07" db="EMBL/GenBank/DDBJ databases">
        <title>Genome sequence of the Sordaria macrospora wild type strain R19027.</title>
        <authorList>
            <person name="Nowrousian M."/>
            <person name="Teichert I."/>
            <person name="Kueck U."/>
        </authorList>
    </citation>
    <scope>NUCLEOTIDE SEQUENCE [LARGE SCALE GENOMIC DNA]</scope>
    <source>
        <strain evidence="2 3">R19027</strain>
        <tissue evidence="2">Mycelium</tissue>
    </source>
</reference>
<evidence type="ECO:0000313" key="2">
    <source>
        <dbReference type="EMBL" id="KAA8633593.1"/>
    </source>
</evidence>
<name>A0A8S8ZU63_SORMA</name>
<gene>
    <name evidence="2" type="ORF">SMACR_06938</name>
</gene>
<feature type="compositionally biased region" description="Low complexity" evidence="1">
    <location>
        <begin position="30"/>
        <end position="52"/>
    </location>
</feature>
<dbReference type="EMBL" id="NMPR01000034">
    <property type="protein sequence ID" value="KAA8633593.1"/>
    <property type="molecule type" value="Genomic_DNA"/>
</dbReference>
<accession>A0A8S8ZU63</accession>
<dbReference type="Proteomes" id="UP000433876">
    <property type="component" value="Unassembled WGS sequence"/>
</dbReference>
<evidence type="ECO:0000256" key="1">
    <source>
        <dbReference type="SAM" id="MobiDB-lite"/>
    </source>
</evidence>
<dbReference type="VEuPathDB" id="FungiDB:SMAC_06938"/>
<dbReference type="AlphaFoldDB" id="A0A8S8ZU63"/>
<feature type="region of interest" description="Disordered" evidence="1">
    <location>
        <begin position="1"/>
        <end position="57"/>
    </location>
</feature>
<organism evidence="2 3">
    <name type="scientific">Sordaria macrospora</name>
    <dbReference type="NCBI Taxonomy" id="5147"/>
    <lineage>
        <taxon>Eukaryota</taxon>
        <taxon>Fungi</taxon>
        <taxon>Dikarya</taxon>
        <taxon>Ascomycota</taxon>
        <taxon>Pezizomycotina</taxon>
        <taxon>Sordariomycetes</taxon>
        <taxon>Sordariomycetidae</taxon>
        <taxon>Sordariales</taxon>
        <taxon>Sordariaceae</taxon>
        <taxon>Sordaria</taxon>
    </lineage>
</organism>
<proteinExistence type="predicted"/>
<evidence type="ECO:0000313" key="3">
    <source>
        <dbReference type="Proteomes" id="UP000433876"/>
    </source>
</evidence>
<protein>
    <submittedName>
        <fullName evidence="2">Uncharacterized protein</fullName>
    </submittedName>
</protein>
<comment type="caution">
    <text evidence="2">The sequence shown here is derived from an EMBL/GenBank/DDBJ whole genome shotgun (WGS) entry which is preliminary data.</text>
</comment>
<feature type="compositionally biased region" description="Polar residues" evidence="1">
    <location>
        <begin position="1"/>
        <end position="14"/>
    </location>
</feature>
<sequence>MSTPTEDTPVMSTPTEDEPVSAPTEDNPVSTSTDNLLSTSTENTPNSSTTPSPRDDLEKRISLLESKEWSHEEFYKAMISTVTRLEQRISNKAGQVFDIIVKEVYNAAELMNDNHHMASTLEEARQKLALERNQGIAWNQAVSLREKLVNDREDKVNEKARRREVKLDEREQELSLREHTVKRQEEALKAGSVQVRRDKEELKDMVAKLQKEKGRPLTEETEEERMRLLDVATEMLMKEKRAEFEIEWEAKKRTLGETQRAAAELLRREGQERSQFWGLYPKKRKADNME</sequence>